<feature type="compositionally biased region" description="Basic and acidic residues" evidence="1">
    <location>
        <begin position="204"/>
        <end position="213"/>
    </location>
</feature>
<keyword evidence="3" id="KW-1185">Reference proteome</keyword>
<evidence type="ECO:0000313" key="3">
    <source>
        <dbReference type="Proteomes" id="UP000799440"/>
    </source>
</evidence>
<gene>
    <name evidence="2" type="ORF">M011DRAFT_456634</name>
</gene>
<accession>A0A6A6VL84</accession>
<proteinExistence type="predicted"/>
<name>A0A6A6VL84_9PLEO</name>
<feature type="region of interest" description="Disordered" evidence="1">
    <location>
        <begin position="52"/>
        <end position="213"/>
    </location>
</feature>
<evidence type="ECO:0000313" key="2">
    <source>
        <dbReference type="EMBL" id="KAF2749897.1"/>
    </source>
</evidence>
<organism evidence="2 3">
    <name type="scientific">Sporormia fimetaria CBS 119925</name>
    <dbReference type="NCBI Taxonomy" id="1340428"/>
    <lineage>
        <taxon>Eukaryota</taxon>
        <taxon>Fungi</taxon>
        <taxon>Dikarya</taxon>
        <taxon>Ascomycota</taxon>
        <taxon>Pezizomycotina</taxon>
        <taxon>Dothideomycetes</taxon>
        <taxon>Pleosporomycetidae</taxon>
        <taxon>Pleosporales</taxon>
        <taxon>Sporormiaceae</taxon>
        <taxon>Sporormia</taxon>
    </lineage>
</organism>
<feature type="compositionally biased region" description="Basic and acidic residues" evidence="1">
    <location>
        <begin position="185"/>
        <end position="194"/>
    </location>
</feature>
<evidence type="ECO:0000256" key="1">
    <source>
        <dbReference type="SAM" id="MobiDB-lite"/>
    </source>
</evidence>
<feature type="compositionally biased region" description="Basic and acidic residues" evidence="1">
    <location>
        <begin position="87"/>
        <end position="96"/>
    </location>
</feature>
<dbReference type="Proteomes" id="UP000799440">
    <property type="component" value="Unassembled WGS sequence"/>
</dbReference>
<dbReference type="EMBL" id="MU006565">
    <property type="protein sequence ID" value="KAF2749897.1"/>
    <property type="molecule type" value="Genomic_DNA"/>
</dbReference>
<dbReference type="AlphaFoldDB" id="A0A6A6VL84"/>
<protein>
    <submittedName>
        <fullName evidence="2">Uncharacterized protein</fullName>
    </submittedName>
</protein>
<feature type="compositionally biased region" description="Basic and acidic residues" evidence="1">
    <location>
        <begin position="113"/>
        <end position="123"/>
    </location>
</feature>
<reference evidence="2" key="1">
    <citation type="journal article" date="2020" name="Stud. Mycol.">
        <title>101 Dothideomycetes genomes: a test case for predicting lifestyles and emergence of pathogens.</title>
        <authorList>
            <person name="Haridas S."/>
            <person name="Albert R."/>
            <person name="Binder M."/>
            <person name="Bloem J."/>
            <person name="Labutti K."/>
            <person name="Salamov A."/>
            <person name="Andreopoulos B."/>
            <person name="Baker S."/>
            <person name="Barry K."/>
            <person name="Bills G."/>
            <person name="Bluhm B."/>
            <person name="Cannon C."/>
            <person name="Castanera R."/>
            <person name="Culley D."/>
            <person name="Daum C."/>
            <person name="Ezra D."/>
            <person name="Gonzalez J."/>
            <person name="Henrissat B."/>
            <person name="Kuo A."/>
            <person name="Liang C."/>
            <person name="Lipzen A."/>
            <person name="Lutzoni F."/>
            <person name="Magnuson J."/>
            <person name="Mondo S."/>
            <person name="Nolan M."/>
            <person name="Ohm R."/>
            <person name="Pangilinan J."/>
            <person name="Park H.-J."/>
            <person name="Ramirez L."/>
            <person name="Alfaro M."/>
            <person name="Sun H."/>
            <person name="Tritt A."/>
            <person name="Yoshinaga Y."/>
            <person name="Zwiers L.-H."/>
            <person name="Turgeon B."/>
            <person name="Goodwin S."/>
            <person name="Spatafora J."/>
            <person name="Crous P."/>
            <person name="Grigoriev I."/>
        </authorList>
    </citation>
    <scope>NUCLEOTIDE SEQUENCE</scope>
    <source>
        <strain evidence="2">CBS 119925</strain>
    </source>
</reference>
<sequence>MNGPTVTKPISILTSQIEQTAQSKSAPASFYHGSDGSNELKRLMIEDDDLLGSITNPMDDEEACDSYQNSGYTSVSTSPPTSPFLAEIRRPVKHEPPSFPELGRWAGEPPPGENHHPLHDWRDSAPASTRSEISRVRSRNCKQPKPEPCYRCSGCRLRRPPPSAPIPITNRRRLPDPIVALTARPDSRETESLRSLRGRSRSHQRIDFPEFEE</sequence>